<dbReference type="Gene3D" id="3.30.230.10">
    <property type="match status" value="1"/>
</dbReference>
<dbReference type="Pfam" id="PF13589">
    <property type="entry name" value="HATPase_c_3"/>
    <property type="match status" value="1"/>
</dbReference>
<dbReference type="InterPro" id="IPR002099">
    <property type="entry name" value="MutL/Mlh/PMS"/>
</dbReference>
<proteinExistence type="inferred from homology"/>
<dbReference type="InterPro" id="IPR014762">
    <property type="entry name" value="DNA_mismatch_repair_CS"/>
</dbReference>
<evidence type="ECO:0000256" key="3">
    <source>
        <dbReference type="SAM" id="MobiDB-lite"/>
    </source>
</evidence>
<dbReference type="GO" id="GO:0030983">
    <property type="term" value="F:mismatched DNA binding"/>
    <property type="evidence" value="ECO:0007669"/>
    <property type="project" value="InterPro"/>
</dbReference>
<comment type="similarity">
    <text evidence="1">Belongs to the DNA mismatch repair MutL/HexB family.</text>
</comment>
<dbReference type="AlphaFoldDB" id="A0A3N4KYH9"/>
<dbReference type="GO" id="GO:0140664">
    <property type="term" value="F:ATP-dependent DNA damage sensor activity"/>
    <property type="evidence" value="ECO:0007669"/>
    <property type="project" value="InterPro"/>
</dbReference>
<dbReference type="SUPFAM" id="SSF54211">
    <property type="entry name" value="Ribosomal protein S5 domain 2-like"/>
    <property type="match status" value="1"/>
</dbReference>
<dbReference type="InterPro" id="IPR020568">
    <property type="entry name" value="Ribosomal_Su5_D2-typ_SF"/>
</dbReference>
<organism evidence="5 6">
    <name type="scientific">Morchella conica CCBAS932</name>
    <dbReference type="NCBI Taxonomy" id="1392247"/>
    <lineage>
        <taxon>Eukaryota</taxon>
        <taxon>Fungi</taxon>
        <taxon>Dikarya</taxon>
        <taxon>Ascomycota</taxon>
        <taxon>Pezizomycotina</taxon>
        <taxon>Pezizomycetes</taxon>
        <taxon>Pezizales</taxon>
        <taxon>Morchellaceae</taxon>
        <taxon>Morchella</taxon>
    </lineage>
</organism>
<dbReference type="PANTHER" id="PTHR10073">
    <property type="entry name" value="DNA MISMATCH REPAIR PROTEIN MLH, PMS, MUTL"/>
    <property type="match status" value="1"/>
</dbReference>
<keyword evidence="6" id="KW-1185">Reference proteome</keyword>
<dbReference type="EMBL" id="ML119118">
    <property type="protein sequence ID" value="RPB14312.1"/>
    <property type="molecule type" value="Genomic_DNA"/>
</dbReference>
<accession>A0A3N4KYH9</accession>
<feature type="region of interest" description="Disordered" evidence="3">
    <location>
        <begin position="505"/>
        <end position="542"/>
    </location>
</feature>
<dbReference type="Gene3D" id="3.30.565.10">
    <property type="entry name" value="Histidine kinase-like ATPase, C-terminal domain"/>
    <property type="match status" value="1"/>
</dbReference>
<name>A0A3N4KYH9_9PEZI</name>
<dbReference type="Pfam" id="PF01119">
    <property type="entry name" value="DNA_mis_repair"/>
    <property type="match status" value="1"/>
</dbReference>
<keyword evidence="2" id="KW-0227">DNA damage</keyword>
<dbReference type="FunCoup" id="A0A3N4KYH9">
    <property type="interactions" value="65"/>
</dbReference>
<evidence type="ECO:0000259" key="4">
    <source>
        <dbReference type="SMART" id="SM01340"/>
    </source>
</evidence>
<evidence type="ECO:0000256" key="2">
    <source>
        <dbReference type="ARBA" id="ARBA00022763"/>
    </source>
</evidence>
<dbReference type="GO" id="GO:0005524">
    <property type="term" value="F:ATP binding"/>
    <property type="evidence" value="ECO:0007669"/>
    <property type="project" value="InterPro"/>
</dbReference>
<protein>
    <recommendedName>
        <fullName evidence="4">DNA mismatch repair protein S5 domain-containing protein</fullName>
    </recommendedName>
</protein>
<dbReference type="SUPFAM" id="SSF55874">
    <property type="entry name" value="ATPase domain of HSP90 chaperone/DNA topoisomerase II/histidine kinase"/>
    <property type="match status" value="1"/>
</dbReference>
<dbReference type="OrthoDB" id="10263226at2759"/>
<dbReference type="InterPro" id="IPR036890">
    <property type="entry name" value="HATPase_C_sf"/>
</dbReference>
<dbReference type="FunFam" id="3.30.565.10:FF:000017">
    <property type="entry name" value="PMS1 homolog 1, mismatch repair system component"/>
    <property type="match status" value="1"/>
</dbReference>
<evidence type="ECO:0000256" key="1">
    <source>
        <dbReference type="ARBA" id="ARBA00006082"/>
    </source>
</evidence>
<feature type="compositionally biased region" description="Acidic residues" evidence="3">
    <location>
        <begin position="516"/>
        <end position="526"/>
    </location>
</feature>
<dbReference type="NCBIfam" id="TIGR00585">
    <property type="entry name" value="mutl"/>
    <property type="match status" value="1"/>
</dbReference>
<dbReference type="PROSITE" id="PS00058">
    <property type="entry name" value="DNA_MISMATCH_REPAIR_1"/>
    <property type="match status" value="1"/>
</dbReference>
<dbReference type="InParanoid" id="A0A3N4KYH9"/>
<dbReference type="PANTHER" id="PTHR10073:SF41">
    <property type="entry name" value="MISMATCH REPAIR PROTEIN, PUTATIVE (AFU_ORTHOLOGUE AFUA_8G05820)-RELATED"/>
    <property type="match status" value="1"/>
</dbReference>
<dbReference type="InterPro" id="IPR013507">
    <property type="entry name" value="DNA_mismatch_S5_2-like"/>
</dbReference>
<dbReference type="GO" id="GO:0016887">
    <property type="term" value="F:ATP hydrolysis activity"/>
    <property type="evidence" value="ECO:0007669"/>
    <property type="project" value="InterPro"/>
</dbReference>
<evidence type="ECO:0000313" key="5">
    <source>
        <dbReference type="EMBL" id="RPB14312.1"/>
    </source>
</evidence>
<dbReference type="GO" id="GO:0061982">
    <property type="term" value="P:meiosis I cell cycle process"/>
    <property type="evidence" value="ECO:0007669"/>
    <property type="project" value="UniProtKB-ARBA"/>
</dbReference>
<evidence type="ECO:0000313" key="6">
    <source>
        <dbReference type="Proteomes" id="UP000277580"/>
    </source>
</evidence>
<dbReference type="STRING" id="1392247.A0A3N4KYH9"/>
<dbReference type="GO" id="GO:0006298">
    <property type="term" value="P:mismatch repair"/>
    <property type="evidence" value="ECO:0007669"/>
    <property type="project" value="InterPro"/>
</dbReference>
<feature type="domain" description="DNA mismatch repair protein S5" evidence="4">
    <location>
        <begin position="219"/>
        <end position="370"/>
    </location>
</feature>
<dbReference type="InterPro" id="IPR038973">
    <property type="entry name" value="MutL/Mlh/Pms-like"/>
</dbReference>
<dbReference type="SMART" id="SM01340">
    <property type="entry name" value="DNA_mis_repair"/>
    <property type="match status" value="1"/>
</dbReference>
<dbReference type="InterPro" id="IPR014721">
    <property type="entry name" value="Ribsml_uS5_D2-typ_fold_subgr"/>
</dbReference>
<gene>
    <name evidence="5" type="ORF">P167DRAFT_552562</name>
</gene>
<sequence>MSIQPLPASSVRALTSGQALTSPPSLIKELLDNSLDAHATHLSIELSTNTLDILQVKDNGHGIPPADRGAMAVRHCTSKIRDFSDIANCRTLGFRGEALASAAEMAGEGMMITTRVEGEKVAVCCSVDKTGAVVGRRPVGAAVGTTVRVEGFLKGLPVRRENALKSAPKSIAKLRALLQRYYLSHPHCRFSLRVLAAQGSKGRTEDVVYAPSKSVPEAVQKAVGKDVAAACEWISTTTSTTTTTSSSFYPQQDAEGETEHPITLEAFLPKPTALPAIIAKKPQCTNFVFVDSRAVSCARGTLKQVLGLYKSYLKAALAAPGVADPFIYLNIRCPPGSYDPNIEPAKDDVMFHDAGAVLAAVEGMLKAFYGELKSDDGGSSSGANKGKAVEAPRNGFEVLLARKPKAVADVEYDEDEEELAAREMDAVMGGADAGFMGVDLPPGRSLLPPAVMMREEGEEEDQIIGGMEDMEEAAAAGPSNEVAPALPPTAATEIVPVPVTPRRKSTNWGFNMYGGADEDDDFDVEEEAYKPLEPTASGNPHS</sequence>
<reference evidence="5 6" key="1">
    <citation type="journal article" date="2018" name="Nat. Ecol. Evol.">
        <title>Pezizomycetes genomes reveal the molecular basis of ectomycorrhizal truffle lifestyle.</title>
        <authorList>
            <person name="Murat C."/>
            <person name="Payen T."/>
            <person name="Noel B."/>
            <person name="Kuo A."/>
            <person name="Morin E."/>
            <person name="Chen J."/>
            <person name="Kohler A."/>
            <person name="Krizsan K."/>
            <person name="Balestrini R."/>
            <person name="Da Silva C."/>
            <person name="Montanini B."/>
            <person name="Hainaut M."/>
            <person name="Levati E."/>
            <person name="Barry K.W."/>
            <person name="Belfiori B."/>
            <person name="Cichocki N."/>
            <person name="Clum A."/>
            <person name="Dockter R.B."/>
            <person name="Fauchery L."/>
            <person name="Guy J."/>
            <person name="Iotti M."/>
            <person name="Le Tacon F."/>
            <person name="Lindquist E.A."/>
            <person name="Lipzen A."/>
            <person name="Malagnac F."/>
            <person name="Mello A."/>
            <person name="Molinier V."/>
            <person name="Miyauchi S."/>
            <person name="Poulain J."/>
            <person name="Riccioni C."/>
            <person name="Rubini A."/>
            <person name="Sitrit Y."/>
            <person name="Splivallo R."/>
            <person name="Traeger S."/>
            <person name="Wang M."/>
            <person name="Zifcakova L."/>
            <person name="Wipf D."/>
            <person name="Zambonelli A."/>
            <person name="Paolocci F."/>
            <person name="Nowrousian M."/>
            <person name="Ottonello S."/>
            <person name="Baldrian P."/>
            <person name="Spatafora J.W."/>
            <person name="Henrissat B."/>
            <person name="Nagy L.G."/>
            <person name="Aury J.M."/>
            <person name="Wincker P."/>
            <person name="Grigoriev I.V."/>
            <person name="Bonfante P."/>
            <person name="Martin F.M."/>
        </authorList>
    </citation>
    <scope>NUCLEOTIDE SEQUENCE [LARGE SCALE GENOMIC DNA]</scope>
    <source>
        <strain evidence="5 6">CCBAS932</strain>
    </source>
</reference>
<dbReference type="GO" id="GO:0032389">
    <property type="term" value="C:MutLalpha complex"/>
    <property type="evidence" value="ECO:0007669"/>
    <property type="project" value="TreeGrafter"/>
</dbReference>
<dbReference type="Proteomes" id="UP000277580">
    <property type="component" value="Unassembled WGS sequence"/>
</dbReference>